<dbReference type="SFLD" id="SFLDG00358">
    <property type="entry name" value="Main_(cytGST)"/>
    <property type="match status" value="1"/>
</dbReference>
<dbReference type="PROSITE" id="PS50404">
    <property type="entry name" value="GST_NTER"/>
    <property type="match status" value="1"/>
</dbReference>
<dbReference type="SUPFAM" id="SSF52833">
    <property type="entry name" value="Thioredoxin-like"/>
    <property type="match status" value="1"/>
</dbReference>
<dbReference type="GO" id="GO:0016034">
    <property type="term" value="F:maleylacetoacetate isomerase activity"/>
    <property type="evidence" value="ECO:0007669"/>
    <property type="project" value="TreeGrafter"/>
</dbReference>
<organism evidence="2 3">
    <name type="scientific">Dickeya aquatica</name>
    <dbReference type="NCBI Taxonomy" id="1401087"/>
    <lineage>
        <taxon>Bacteria</taxon>
        <taxon>Pseudomonadati</taxon>
        <taxon>Pseudomonadota</taxon>
        <taxon>Gammaproteobacteria</taxon>
        <taxon>Enterobacterales</taxon>
        <taxon>Pectobacteriaceae</taxon>
        <taxon>Dickeya</taxon>
    </lineage>
</organism>
<dbReference type="Proteomes" id="UP000294820">
    <property type="component" value="Chromosome 1"/>
</dbReference>
<dbReference type="GO" id="GO:0006559">
    <property type="term" value="P:L-phenylalanine catabolic process"/>
    <property type="evidence" value="ECO:0007669"/>
    <property type="project" value="TreeGrafter"/>
</dbReference>
<dbReference type="InterPro" id="IPR036249">
    <property type="entry name" value="Thioredoxin-like_sf"/>
</dbReference>
<keyword evidence="2" id="KW-0808">Transferase</keyword>
<dbReference type="PANTHER" id="PTHR42673">
    <property type="entry name" value="MALEYLACETOACETATE ISOMERASE"/>
    <property type="match status" value="1"/>
</dbReference>
<proteinExistence type="predicted"/>
<dbReference type="InterPro" id="IPR036282">
    <property type="entry name" value="Glutathione-S-Trfase_C_sf"/>
</dbReference>
<evidence type="ECO:0000259" key="1">
    <source>
        <dbReference type="PROSITE" id="PS50404"/>
    </source>
</evidence>
<evidence type="ECO:0000313" key="2">
    <source>
        <dbReference type="EMBL" id="SLM62606.1"/>
    </source>
</evidence>
<dbReference type="GO" id="GO:0004364">
    <property type="term" value="F:glutathione transferase activity"/>
    <property type="evidence" value="ECO:0007669"/>
    <property type="project" value="UniProtKB-EC"/>
</dbReference>
<protein>
    <submittedName>
        <fullName evidence="2">Glutathione S-transferase</fullName>
        <ecNumber evidence="2">2.5.1.18</ecNumber>
    </submittedName>
</protein>
<dbReference type="InterPro" id="IPR040079">
    <property type="entry name" value="Glutathione_S-Trfase"/>
</dbReference>
<keyword evidence="3" id="KW-1185">Reference proteome</keyword>
<dbReference type="InterPro" id="IPR004045">
    <property type="entry name" value="Glutathione_S-Trfase_N"/>
</dbReference>
<dbReference type="CDD" id="cd03194">
    <property type="entry name" value="GST_C_3"/>
    <property type="match status" value="1"/>
</dbReference>
<accession>A0A375A9K6</accession>
<dbReference type="AlphaFoldDB" id="A0A375A9K6"/>
<dbReference type="Gene3D" id="1.20.1050.10">
    <property type="match status" value="1"/>
</dbReference>
<dbReference type="KEGG" id="daq:DAQ1742_01657"/>
<dbReference type="SFLD" id="SFLDS00019">
    <property type="entry name" value="Glutathione_Transferase_(cytos"/>
    <property type="match status" value="1"/>
</dbReference>
<gene>
    <name evidence="2" type="ORF">DAQ1742_01657</name>
</gene>
<dbReference type="Pfam" id="PF13410">
    <property type="entry name" value="GST_C_2"/>
    <property type="match status" value="1"/>
</dbReference>
<evidence type="ECO:0000313" key="3">
    <source>
        <dbReference type="Proteomes" id="UP000294820"/>
    </source>
</evidence>
<dbReference type="Pfam" id="PF13409">
    <property type="entry name" value="GST_N_2"/>
    <property type="match status" value="1"/>
</dbReference>
<dbReference type="EC" id="2.5.1.18" evidence="2"/>
<sequence length="228" mass="25246">MYQLYIANKNYSSWSLRPWVLLSTLDIAFEEVLTPFAAGAEQTAFKAFSPTAKVPCLVDSAIRVWDSLAIVEYVAESHPAVWPHDKAARAWARSAVAEMHSGFHALRNQCGMSCGVRVRLHNLSPALARDIERINQLWQDGLAQFGGPFLAGDTFSAVDAFFAPVVFRAQTYDLPLAEPAAAYARHLLALPAMQRWYQAALAETWREPAHEEEVAACGVITADLRATR</sequence>
<dbReference type="EMBL" id="LT615367">
    <property type="protein sequence ID" value="SLM62606.1"/>
    <property type="molecule type" value="Genomic_DNA"/>
</dbReference>
<reference evidence="2 3" key="1">
    <citation type="submission" date="2016-09" db="EMBL/GenBank/DDBJ databases">
        <authorList>
            <person name="Reverchon S."/>
            <person name="Nasser W."/>
            <person name="Leonard S."/>
            <person name="Brochier C."/>
            <person name="Duprey A."/>
        </authorList>
    </citation>
    <scope>NUCLEOTIDE SEQUENCE [LARGE SCALE GENOMIC DNA]</scope>
    <source>
        <strain evidence="2 3">174/2</strain>
    </source>
</reference>
<dbReference type="Gene3D" id="3.40.30.10">
    <property type="entry name" value="Glutaredoxin"/>
    <property type="match status" value="1"/>
</dbReference>
<name>A0A375A9K6_9GAMM</name>
<dbReference type="RefSeq" id="WP_035342680.1">
    <property type="nucleotide sequence ID" value="NZ_LT615367.1"/>
</dbReference>
<dbReference type="CDD" id="cd03043">
    <property type="entry name" value="GST_N_1"/>
    <property type="match status" value="1"/>
</dbReference>
<dbReference type="SUPFAM" id="SSF47616">
    <property type="entry name" value="GST C-terminal domain-like"/>
    <property type="match status" value="1"/>
</dbReference>
<feature type="domain" description="GST N-terminal" evidence="1">
    <location>
        <begin position="2"/>
        <end position="82"/>
    </location>
</feature>
<dbReference type="GO" id="GO:0006749">
    <property type="term" value="P:glutathione metabolic process"/>
    <property type="evidence" value="ECO:0007669"/>
    <property type="project" value="TreeGrafter"/>
</dbReference>
<dbReference type="PANTHER" id="PTHR42673:SF4">
    <property type="entry name" value="MALEYLACETOACETATE ISOMERASE"/>
    <property type="match status" value="1"/>
</dbReference>